<reference evidence="1" key="1">
    <citation type="submission" date="2023-10" db="EMBL/GenBank/DDBJ databases">
        <title>Genome assemblies of two species of porcelain crab, Petrolisthes cinctipes and Petrolisthes manimaculis (Anomura: Porcellanidae).</title>
        <authorList>
            <person name="Angst P."/>
        </authorList>
    </citation>
    <scope>NUCLEOTIDE SEQUENCE</scope>
    <source>
        <strain evidence="1">PB745_01</strain>
        <tissue evidence="1">Gill</tissue>
    </source>
</reference>
<protein>
    <submittedName>
        <fullName evidence="1">Uncharacterized protein</fullName>
    </submittedName>
</protein>
<accession>A0AAE1GGC3</accession>
<organism evidence="1 2">
    <name type="scientific">Petrolisthes cinctipes</name>
    <name type="common">Flat porcelain crab</name>
    <dbReference type="NCBI Taxonomy" id="88211"/>
    <lineage>
        <taxon>Eukaryota</taxon>
        <taxon>Metazoa</taxon>
        <taxon>Ecdysozoa</taxon>
        <taxon>Arthropoda</taxon>
        <taxon>Crustacea</taxon>
        <taxon>Multicrustacea</taxon>
        <taxon>Malacostraca</taxon>
        <taxon>Eumalacostraca</taxon>
        <taxon>Eucarida</taxon>
        <taxon>Decapoda</taxon>
        <taxon>Pleocyemata</taxon>
        <taxon>Anomura</taxon>
        <taxon>Galatheoidea</taxon>
        <taxon>Porcellanidae</taxon>
        <taxon>Petrolisthes</taxon>
    </lineage>
</organism>
<evidence type="ECO:0000313" key="1">
    <source>
        <dbReference type="EMBL" id="KAK3892723.1"/>
    </source>
</evidence>
<proteinExistence type="predicted"/>
<dbReference type="AlphaFoldDB" id="A0AAE1GGC3"/>
<dbReference type="EMBL" id="JAWQEG010000248">
    <property type="protein sequence ID" value="KAK3892723.1"/>
    <property type="molecule type" value="Genomic_DNA"/>
</dbReference>
<sequence>MIAQYFPRASIITTITIKNSAAATTAAVSATTTDNRCKAMFTIYKNHENRSLTDTWYEKLSHGLPSLVRAGESTSEDRFTHWDTRLQLMSGQVPYIPCKVTQYDGVAVGQCLAAKAKAGKPTWLAFYGDSTMRLKMDVLLNFLPPDLIYSYYLNNKKVRRKLFKDIVAYELEYRPQIFEVYGQQSLDLLQSPMTNSDNDSNCINRDNYVKKGQMKIYRGSRWYSAKDNCSSVMNMRRTYRLRLTMVWATRGSKSGAPLDEGEKISKLEEWGKAEVVPDVVLVGFGKWSLMSREKIGMELEPFTALHSLSRPLLEPLTRLAQITPVILASQGRYRWHNYRSTNSPVLDNERELHRIIYQSQVTDSIPYLDAWLWTLLKSTGIWRWDSTLPFNLASLKECDLMRDAGFSNHPFYTNRWWNCEDPHHSSYETNTNEIQMLFNMLCNPYLSTDNRHCCSSSSSSHSTNSSIS</sequence>
<evidence type="ECO:0000313" key="2">
    <source>
        <dbReference type="Proteomes" id="UP001286313"/>
    </source>
</evidence>
<name>A0AAE1GGC3_PETCI</name>
<comment type="caution">
    <text evidence="1">The sequence shown here is derived from an EMBL/GenBank/DDBJ whole genome shotgun (WGS) entry which is preliminary data.</text>
</comment>
<keyword evidence="2" id="KW-1185">Reference proteome</keyword>
<dbReference type="Proteomes" id="UP001286313">
    <property type="component" value="Unassembled WGS sequence"/>
</dbReference>
<gene>
    <name evidence="1" type="ORF">Pcinc_003413</name>
</gene>